<keyword evidence="1" id="KW-0472">Membrane</keyword>
<dbReference type="Proteomes" id="UP000682843">
    <property type="component" value="Chromosome"/>
</dbReference>
<sequence>MAQSRYERNVGLMILAGCLVVGGGMLGYVVWDAIADEDVGIQSVPIALWMSAIALLVMALIYGVVYFRERASSNRQSSDYLKR</sequence>
<dbReference type="RefSeq" id="WP_211909257.1">
    <property type="nucleotide sequence ID" value="NZ_CP036498.1"/>
</dbReference>
<keyword evidence="3" id="KW-1185">Reference proteome</keyword>
<keyword evidence="1" id="KW-0812">Transmembrane</keyword>
<feature type="transmembrane region" description="Helical" evidence="1">
    <location>
        <begin position="12"/>
        <end position="34"/>
    </location>
</feature>
<evidence type="ECO:0000256" key="1">
    <source>
        <dbReference type="SAM" id="Phobius"/>
    </source>
</evidence>
<feature type="transmembrane region" description="Helical" evidence="1">
    <location>
        <begin position="46"/>
        <end position="67"/>
    </location>
</feature>
<organism evidence="2 3">
    <name type="scientific">Tardiphaga alba</name>
    <dbReference type="NCBI Taxonomy" id="340268"/>
    <lineage>
        <taxon>Bacteria</taxon>
        <taxon>Pseudomonadati</taxon>
        <taxon>Pseudomonadota</taxon>
        <taxon>Alphaproteobacteria</taxon>
        <taxon>Hyphomicrobiales</taxon>
        <taxon>Nitrobacteraceae</taxon>
        <taxon>Tardiphaga</taxon>
    </lineage>
</organism>
<dbReference type="EMBL" id="CP036498">
    <property type="protein sequence ID" value="QUS40669.1"/>
    <property type="molecule type" value="Genomic_DNA"/>
</dbReference>
<name>A0ABX8ADF2_9BRAD</name>
<evidence type="ECO:0000313" key="2">
    <source>
        <dbReference type="EMBL" id="QUS40669.1"/>
    </source>
</evidence>
<protein>
    <submittedName>
        <fullName evidence="2">Uncharacterized protein</fullName>
    </submittedName>
</protein>
<accession>A0ABX8ADF2</accession>
<gene>
    <name evidence="2" type="ORF">RPMA_18905</name>
</gene>
<evidence type="ECO:0000313" key="3">
    <source>
        <dbReference type="Proteomes" id="UP000682843"/>
    </source>
</evidence>
<proteinExistence type="predicted"/>
<keyword evidence="1" id="KW-1133">Transmembrane helix</keyword>
<reference evidence="2 3" key="1">
    <citation type="submission" date="2019-02" db="EMBL/GenBank/DDBJ databases">
        <title>Emended description of the genus Rhodopseudomonas and description of Rhodopseudomonas albus sp. nov., a non-phototrophic, heavy-metal-tolerant bacterium isolated from garden soil.</title>
        <authorList>
            <person name="Bao Z."/>
            <person name="Cao W.W."/>
            <person name="Sato Y."/>
            <person name="Nishizawa T."/>
            <person name="Zhao J."/>
            <person name="Guo Y."/>
            <person name="Ohta H."/>
        </authorList>
    </citation>
    <scope>NUCLEOTIDE SEQUENCE [LARGE SCALE GENOMIC DNA]</scope>
    <source>
        <strain evidence="2 3">SK50-23</strain>
    </source>
</reference>